<organism evidence="6 7">
    <name type="scientific">Wallemia hederae</name>
    <dbReference type="NCBI Taxonomy" id="1540922"/>
    <lineage>
        <taxon>Eukaryota</taxon>
        <taxon>Fungi</taxon>
        <taxon>Dikarya</taxon>
        <taxon>Basidiomycota</taxon>
        <taxon>Wallemiomycotina</taxon>
        <taxon>Wallemiomycetes</taxon>
        <taxon>Wallemiales</taxon>
        <taxon>Wallemiaceae</taxon>
        <taxon>Wallemia</taxon>
    </lineage>
</organism>
<feature type="region of interest" description="Disordered" evidence="3">
    <location>
        <begin position="1"/>
        <end position="40"/>
    </location>
</feature>
<reference evidence="6 7" key="1">
    <citation type="submission" date="2019-03" db="EMBL/GenBank/DDBJ databases">
        <title>Sequencing 23 genomes of Wallemia ichthyophaga.</title>
        <authorList>
            <person name="Gostincar C."/>
        </authorList>
    </citation>
    <scope>NUCLEOTIDE SEQUENCE [LARGE SCALE GENOMIC DNA]</scope>
    <source>
        <strain evidence="6 7">EXF-5753</strain>
    </source>
</reference>
<dbReference type="AlphaFoldDB" id="A0A4T0FKJ5"/>
<evidence type="ECO:0000259" key="4">
    <source>
        <dbReference type="Pfam" id="PF03152"/>
    </source>
</evidence>
<gene>
    <name evidence="6" type="ORF">E3P99_02298</name>
</gene>
<dbReference type="InterPro" id="IPR042299">
    <property type="entry name" value="Ufd1-like_Nn"/>
</dbReference>
<evidence type="ECO:0000256" key="2">
    <source>
        <dbReference type="ARBA" id="ARBA00022786"/>
    </source>
</evidence>
<dbReference type="GO" id="GO:0036503">
    <property type="term" value="P:ERAD pathway"/>
    <property type="evidence" value="ECO:0007669"/>
    <property type="project" value="TreeGrafter"/>
</dbReference>
<feature type="compositionally biased region" description="Acidic residues" evidence="3">
    <location>
        <begin position="18"/>
        <end position="30"/>
    </location>
</feature>
<accession>A0A4T0FKJ5</accession>
<dbReference type="PANTHER" id="PTHR12555">
    <property type="entry name" value="UBIQUITIN FUSION DEGRADATON PROTEIN 1"/>
    <property type="match status" value="1"/>
</dbReference>
<evidence type="ECO:0000259" key="5">
    <source>
        <dbReference type="Pfam" id="PF24842"/>
    </source>
</evidence>
<dbReference type="GO" id="GO:0034098">
    <property type="term" value="C:VCP-NPL4-UFD1 AAA ATPase complex"/>
    <property type="evidence" value="ECO:0007669"/>
    <property type="project" value="TreeGrafter"/>
</dbReference>
<dbReference type="GO" id="GO:0031593">
    <property type="term" value="F:polyubiquitin modification-dependent protein binding"/>
    <property type="evidence" value="ECO:0007669"/>
    <property type="project" value="TreeGrafter"/>
</dbReference>
<feature type="domain" description="Ubiquitin fusion degradation protein UFD1 N-terminal subdomain 2" evidence="5">
    <location>
        <begin position="203"/>
        <end position="281"/>
    </location>
</feature>
<comment type="caution">
    <text evidence="6">The sequence shown here is derived from an EMBL/GenBank/DDBJ whole genome shotgun (WGS) entry which is preliminary data.</text>
</comment>
<evidence type="ECO:0000256" key="3">
    <source>
        <dbReference type="SAM" id="MobiDB-lite"/>
    </source>
</evidence>
<proteinExistence type="inferred from homology"/>
<dbReference type="GO" id="GO:0006511">
    <property type="term" value="P:ubiquitin-dependent protein catabolic process"/>
    <property type="evidence" value="ECO:0007669"/>
    <property type="project" value="InterPro"/>
</dbReference>
<keyword evidence="7" id="KW-1185">Reference proteome</keyword>
<evidence type="ECO:0008006" key="8">
    <source>
        <dbReference type="Google" id="ProtNLM"/>
    </source>
</evidence>
<dbReference type="EMBL" id="SPNW01000032">
    <property type="protein sequence ID" value="TIA88902.1"/>
    <property type="molecule type" value="Genomic_DNA"/>
</dbReference>
<sequence>MVSYSDSDDSIHSAGDLYQDDEFDDDDDVVEQPQPQPRSQFNRFNDLFGGINELNGFAGFGGHAFGRPPASAFTQHYKAYSVAMMGGNERPNLQYGGKSGSNLWLKNLSNSAQVIMPPSALARLTDLEIESPWTFELSAARNPSLKTHAGVLEFIADEGCVNLPAWVRISDHTSDITHTFQMMKQLQLDEGSPIKISGAALPKGKFTKLQAQTVDFLEISDHKTVLERALRNFSTLSKGDYIEILHNCITFELLVMEIDPEPDSQSIFIIDTDLEVDFAAPKGYVEPAPKPREPQPTMASKMKIDTRAQEDSPMSSRPNSAVPEVFKGSGQTLGGRKTKGKGLAKPIERVDDTSKITRTDKQKHVTADTLEDGQRVPAPLNLPFGKLFFGFEYVPIGGHKEEDSKPAAPFGGAAGVTLSGRSVDSPPVAPQPQTQPQPQQDKKEDSETKEDNGDPWAKLGSGNSLSNRRDVIDIDSD</sequence>
<dbReference type="OrthoDB" id="422728at2759"/>
<dbReference type="PANTHER" id="PTHR12555:SF13">
    <property type="entry name" value="UBIQUITIN RECOGNITION FACTOR IN ER-ASSOCIATED DEGRADATION PROTEIN 1"/>
    <property type="match status" value="1"/>
</dbReference>
<keyword evidence="2" id="KW-0833">Ubl conjugation pathway</keyword>
<feature type="compositionally biased region" description="Basic and acidic residues" evidence="3">
    <location>
        <begin position="467"/>
        <end position="477"/>
    </location>
</feature>
<feature type="region of interest" description="Disordered" evidence="3">
    <location>
        <begin position="397"/>
        <end position="477"/>
    </location>
</feature>
<feature type="domain" description="Ubiquitin fusion degradation protein UFD1 N-terminal subdomain 1" evidence="4">
    <location>
        <begin position="73"/>
        <end position="202"/>
    </location>
</feature>
<evidence type="ECO:0000313" key="7">
    <source>
        <dbReference type="Proteomes" id="UP000310189"/>
    </source>
</evidence>
<name>A0A4T0FKJ5_9BASI</name>
<evidence type="ECO:0000313" key="6">
    <source>
        <dbReference type="EMBL" id="TIA88902.1"/>
    </source>
</evidence>
<comment type="similarity">
    <text evidence="1">Belongs to the UFD1 family.</text>
</comment>
<dbReference type="Proteomes" id="UP000310189">
    <property type="component" value="Unassembled WGS sequence"/>
</dbReference>
<dbReference type="InterPro" id="IPR055418">
    <property type="entry name" value="UFD1_N2"/>
</dbReference>
<dbReference type="Gene3D" id="2.40.40.50">
    <property type="entry name" value="Ubiquitin fusion degradation protein UFD1, N-terminal domain"/>
    <property type="match status" value="1"/>
</dbReference>
<dbReference type="InterPro" id="IPR055417">
    <property type="entry name" value="UFD1_N1"/>
</dbReference>
<dbReference type="Gene3D" id="3.10.330.10">
    <property type="match status" value="1"/>
</dbReference>
<dbReference type="Pfam" id="PF24842">
    <property type="entry name" value="UFD1_N2"/>
    <property type="match status" value="1"/>
</dbReference>
<dbReference type="InterPro" id="IPR004854">
    <property type="entry name" value="Ufd1-like"/>
</dbReference>
<evidence type="ECO:0000256" key="1">
    <source>
        <dbReference type="ARBA" id="ARBA00006043"/>
    </source>
</evidence>
<dbReference type="Pfam" id="PF03152">
    <property type="entry name" value="UFD1_N1"/>
    <property type="match status" value="1"/>
</dbReference>
<protein>
    <recommendedName>
        <fullName evidence="8">UFD1-domain-containing protein</fullName>
    </recommendedName>
</protein>
<feature type="region of interest" description="Disordered" evidence="3">
    <location>
        <begin position="305"/>
        <end position="345"/>
    </location>
</feature>
<feature type="compositionally biased region" description="Basic and acidic residues" evidence="3">
    <location>
        <begin position="440"/>
        <end position="452"/>
    </location>
</feature>